<dbReference type="Gene3D" id="3.60.130.20">
    <property type="entry name" value="Oxoglutarate/iron-dependent oxygenase, C-terminal degradation domain"/>
    <property type="match status" value="1"/>
</dbReference>
<feature type="domain" description="Prolyl 3,4-dihydroxylase TPA1/OFD1 N-terminal" evidence="4">
    <location>
        <begin position="14"/>
        <end position="74"/>
    </location>
</feature>
<dbReference type="EMBL" id="LSSK01000563">
    <property type="protein sequence ID" value="OMH82919.1"/>
    <property type="molecule type" value="Genomic_DNA"/>
</dbReference>
<comment type="caution">
    <text evidence="5">The sequence shown here is derived from an EMBL/GenBank/DDBJ whole genome shotgun (WGS) entry which is preliminary data.</text>
</comment>
<dbReference type="GO" id="GO:0006449">
    <property type="term" value="P:regulation of translational termination"/>
    <property type="evidence" value="ECO:0007669"/>
    <property type="project" value="TreeGrafter"/>
</dbReference>
<dbReference type="InterPro" id="IPR051842">
    <property type="entry name" value="uS12_prolyl_hydroxylase"/>
</dbReference>
<dbReference type="GO" id="GO:0005737">
    <property type="term" value="C:cytoplasm"/>
    <property type="evidence" value="ECO:0007669"/>
    <property type="project" value="TreeGrafter"/>
</dbReference>
<evidence type="ECO:0000256" key="2">
    <source>
        <dbReference type="SAM" id="MobiDB-lite"/>
    </source>
</evidence>
<dbReference type="Proteomes" id="UP000188320">
    <property type="component" value="Unassembled WGS sequence"/>
</dbReference>
<reference evidence="6" key="1">
    <citation type="submission" date="2017-01" db="EMBL/GenBank/DDBJ databases">
        <authorList>
            <person name="Wang Y."/>
            <person name="White M."/>
            <person name="Kvist S."/>
            <person name="Moncalvo J.-M."/>
        </authorList>
    </citation>
    <scope>NUCLEOTIDE SEQUENCE [LARGE SCALE GENOMIC DNA]</scope>
    <source>
        <strain evidence="6">COL-18-3</strain>
    </source>
</reference>
<dbReference type="AlphaFoldDB" id="A0A1R1PPP0"/>
<gene>
    <name evidence="5" type="ORF">AX774_g3596</name>
</gene>
<evidence type="ECO:0000259" key="3">
    <source>
        <dbReference type="Pfam" id="PF10637"/>
    </source>
</evidence>
<name>A0A1R1PPP0_ZANCU</name>
<evidence type="ECO:0000259" key="4">
    <source>
        <dbReference type="Pfam" id="PF13661"/>
    </source>
</evidence>
<feature type="domain" description="Oxoglutarate/iron-dependent oxygenase C-terminal degradation" evidence="3">
    <location>
        <begin position="262"/>
        <end position="343"/>
    </location>
</feature>
<dbReference type="PANTHER" id="PTHR12117:SF0">
    <property type="entry name" value="PROLYL 3-HYDROXYLASE OGFOD1"/>
    <property type="match status" value="1"/>
</dbReference>
<dbReference type="OrthoDB" id="430522at2759"/>
<dbReference type="InterPro" id="IPR039558">
    <property type="entry name" value="TPA1/OFD1_N"/>
</dbReference>
<evidence type="ECO:0000256" key="1">
    <source>
        <dbReference type="ARBA" id="ARBA00022896"/>
    </source>
</evidence>
<dbReference type="GO" id="GO:0005506">
    <property type="term" value="F:iron ion binding"/>
    <property type="evidence" value="ECO:0007669"/>
    <property type="project" value="InterPro"/>
</dbReference>
<dbReference type="InterPro" id="IPR019601">
    <property type="entry name" value="Oxoglutarate/Fe-dep_Oase_C"/>
</dbReference>
<dbReference type="Pfam" id="PF10637">
    <property type="entry name" value="Ofd1_CTDD"/>
    <property type="match status" value="2"/>
</dbReference>
<feature type="compositionally biased region" description="Basic and acidic residues" evidence="2">
    <location>
        <begin position="122"/>
        <end position="138"/>
    </location>
</feature>
<feature type="domain" description="Oxoglutarate/iron-dependent oxygenase C-terminal degradation" evidence="3">
    <location>
        <begin position="163"/>
        <end position="220"/>
    </location>
</feature>
<proteinExistence type="predicted"/>
<dbReference type="GO" id="GO:0031418">
    <property type="term" value="F:L-ascorbic acid binding"/>
    <property type="evidence" value="ECO:0007669"/>
    <property type="project" value="UniProtKB-KW"/>
</dbReference>
<feature type="region of interest" description="Disordered" evidence="2">
    <location>
        <begin position="117"/>
        <end position="156"/>
    </location>
</feature>
<dbReference type="PANTHER" id="PTHR12117">
    <property type="entry name" value="HISTONE ACETYLTRANSFERASE COMPLEX"/>
    <property type="match status" value="1"/>
</dbReference>
<organism evidence="5 6">
    <name type="scientific">Zancudomyces culisetae</name>
    <name type="common">Gut fungus</name>
    <name type="synonym">Smittium culisetae</name>
    <dbReference type="NCBI Taxonomy" id="1213189"/>
    <lineage>
        <taxon>Eukaryota</taxon>
        <taxon>Fungi</taxon>
        <taxon>Fungi incertae sedis</taxon>
        <taxon>Zoopagomycota</taxon>
        <taxon>Kickxellomycotina</taxon>
        <taxon>Harpellomycetes</taxon>
        <taxon>Harpellales</taxon>
        <taxon>Legeriomycetaceae</taxon>
        <taxon>Zancudomyces</taxon>
    </lineage>
</organism>
<keyword evidence="1" id="KW-0847">Vitamin C</keyword>
<dbReference type="Gene3D" id="2.60.120.620">
    <property type="entry name" value="q2cbj1_9rhob like domain"/>
    <property type="match status" value="2"/>
</dbReference>
<evidence type="ECO:0000313" key="5">
    <source>
        <dbReference type="EMBL" id="OMH82919.1"/>
    </source>
</evidence>
<dbReference type="Pfam" id="PF13661">
    <property type="entry name" value="2OG-FeII_Oxy_4"/>
    <property type="match status" value="1"/>
</dbReference>
<sequence>MEAKQDDNLVWDGSSNGGGLEMYSVDHKEVKVLPVKNNQLVFFEVVPGVSLHAVQEVMHEKYNNQRISIQGWFHCKDEIADKKEREQKQKMNGDGCKKMLSTLEQIKSGDNSIVYGYNGNNSDRDGVQQKDEEKEDNGFKAINNNEPQKEEEEEEEEELTAEDFEYLREYINPEYLNSRVLEETNKHFIEDSYIILGKFLKQELADQLYEKIRQRDIEEGMDKVRVPTDYQVGITNEENSGHKWQISRGQYSTQSLDGLINKSNFATGTVGGYDCYLLSSTNEEDIYSRNNVDSEDDNILLTIPASFNTLSLVYCESDDILHFVKFLSAKASSSRFDISLTYK</sequence>
<protein>
    <submittedName>
        <fullName evidence="5">Prolyl 3,4-dihydroxylase ofd1</fullName>
    </submittedName>
</protein>
<dbReference type="GO" id="GO:0031543">
    <property type="term" value="F:peptidyl-proline dioxygenase activity"/>
    <property type="evidence" value="ECO:0007669"/>
    <property type="project" value="TreeGrafter"/>
</dbReference>
<dbReference type="InterPro" id="IPR043044">
    <property type="entry name" value="TPA1/Ofd1_C"/>
</dbReference>
<keyword evidence="6" id="KW-1185">Reference proteome</keyword>
<evidence type="ECO:0000313" key="6">
    <source>
        <dbReference type="Proteomes" id="UP000188320"/>
    </source>
</evidence>
<accession>A0A1R1PPP0</accession>